<organism evidence="8 9">
    <name type="scientific">Geodermatophilus arenarius</name>
    <dbReference type="NCBI Taxonomy" id="1137990"/>
    <lineage>
        <taxon>Bacteria</taxon>
        <taxon>Bacillati</taxon>
        <taxon>Actinomycetota</taxon>
        <taxon>Actinomycetes</taxon>
        <taxon>Geodermatophilales</taxon>
        <taxon>Geodermatophilaceae</taxon>
        <taxon>Geodermatophilus</taxon>
    </lineage>
</organism>
<proteinExistence type="predicted"/>
<name>A0ABV9LQU6_9ACTN</name>
<keyword evidence="2" id="KW-1003">Cell membrane</keyword>
<dbReference type="EMBL" id="JBHSGR010000027">
    <property type="protein sequence ID" value="MFC4695692.1"/>
    <property type="molecule type" value="Genomic_DNA"/>
</dbReference>
<evidence type="ECO:0000256" key="2">
    <source>
        <dbReference type="ARBA" id="ARBA00022475"/>
    </source>
</evidence>
<reference evidence="9" key="1">
    <citation type="journal article" date="2019" name="Int. J. Syst. Evol. Microbiol.">
        <title>The Global Catalogue of Microorganisms (GCM) 10K type strain sequencing project: providing services to taxonomists for standard genome sequencing and annotation.</title>
        <authorList>
            <consortium name="The Broad Institute Genomics Platform"/>
            <consortium name="The Broad Institute Genome Sequencing Center for Infectious Disease"/>
            <person name="Wu L."/>
            <person name="Ma J."/>
        </authorList>
    </citation>
    <scope>NUCLEOTIDE SEQUENCE [LARGE SCALE GENOMIC DNA]</scope>
    <source>
        <strain evidence="9">CCUG 62763</strain>
    </source>
</reference>
<evidence type="ECO:0000256" key="6">
    <source>
        <dbReference type="SAM" id="Phobius"/>
    </source>
</evidence>
<keyword evidence="9" id="KW-1185">Reference proteome</keyword>
<feature type="domain" description="Phage shock protein PspC N-terminal" evidence="7">
    <location>
        <begin position="13"/>
        <end position="69"/>
    </location>
</feature>
<keyword evidence="5 6" id="KW-0472">Membrane</keyword>
<gene>
    <name evidence="8" type="ORF">ACFO3M_19980</name>
</gene>
<evidence type="ECO:0000256" key="4">
    <source>
        <dbReference type="ARBA" id="ARBA00022989"/>
    </source>
</evidence>
<feature type="transmembrane region" description="Helical" evidence="6">
    <location>
        <begin position="39"/>
        <end position="65"/>
    </location>
</feature>
<protein>
    <submittedName>
        <fullName evidence="8">PspC domain-containing protein</fullName>
    </submittedName>
</protein>
<dbReference type="Pfam" id="PF04024">
    <property type="entry name" value="PspC"/>
    <property type="match status" value="1"/>
</dbReference>
<evidence type="ECO:0000256" key="1">
    <source>
        <dbReference type="ARBA" id="ARBA00004162"/>
    </source>
</evidence>
<keyword evidence="4 6" id="KW-1133">Transmembrane helix</keyword>
<sequence length="95" mass="9973">MTIPTSYTGNRPPLRRSSTERMLGGVCGGLAAYTGVDAVLWRAAAVALTLAGGAGLVLYAVLWVLTPAEPLPPGEQPRPVDRFVDRLAGRLDRAG</sequence>
<evidence type="ECO:0000256" key="5">
    <source>
        <dbReference type="ARBA" id="ARBA00023136"/>
    </source>
</evidence>
<comment type="subcellular location">
    <subcellularLocation>
        <location evidence="1">Cell membrane</location>
        <topology evidence="1">Single-pass membrane protein</topology>
    </subcellularLocation>
</comment>
<evidence type="ECO:0000259" key="7">
    <source>
        <dbReference type="Pfam" id="PF04024"/>
    </source>
</evidence>
<dbReference type="PANTHER" id="PTHR33885">
    <property type="entry name" value="PHAGE SHOCK PROTEIN C"/>
    <property type="match status" value="1"/>
</dbReference>
<dbReference type="InterPro" id="IPR007168">
    <property type="entry name" value="Phageshock_PspC_N"/>
</dbReference>
<keyword evidence="3 6" id="KW-0812">Transmembrane</keyword>
<dbReference type="Proteomes" id="UP001596025">
    <property type="component" value="Unassembled WGS sequence"/>
</dbReference>
<dbReference type="PANTHER" id="PTHR33885:SF3">
    <property type="entry name" value="PHAGE SHOCK PROTEIN C"/>
    <property type="match status" value="1"/>
</dbReference>
<evidence type="ECO:0000313" key="9">
    <source>
        <dbReference type="Proteomes" id="UP001596025"/>
    </source>
</evidence>
<dbReference type="RefSeq" id="WP_387993053.1">
    <property type="nucleotide sequence ID" value="NZ_JBHSGR010000027.1"/>
</dbReference>
<dbReference type="InterPro" id="IPR052027">
    <property type="entry name" value="PspC"/>
</dbReference>
<evidence type="ECO:0000313" key="8">
    <source>
        <dbReference type="EMBL" id="MFC4695692.1"/>
    </source>
</evidence>
<accession>A0ABV9LQU6</accession>
<evidence type="ECO:0000256" key="3">
    <source>
        <dbReference type="ARBA" id="ARBA00022692"/>
    </source>
</evidence>
<comment type="caution">
    <text evidence="8">The sequence shown here is derived from an EMBL/GenBank/DDBJ whole genome shotgun (WGS) entry which is preliminary data.</text>
</comment>